<dbReference type="Proteomes" id="UP000829817">
    <property type="component" value="Chromosome"/>
</dbReference>
<dbReference type="InterPro" id="IPR012660">
    <property type="entry name" value="YiiD_C"/>
</dbReference>
<dbReference type="NCBIfam" id="TIGR02447">
    <property type="entry name" value="yiiD_Cterm"/>
    <property type="match status" value="1"/>
</dbReference>
<feature type="domain" description="Thioesterase putative" evidence="1">
    <location>
        <begin position="4"/>
        <end position="142"/>
    </location>
</feature>
<reference evidence="2 3" key="1">
    <citation type="journal article" date="2022" name="Res Sq">
        <title>Evolution of multicellular longitudinally dividing oral cavity symbionts (Neisseriaceae).</title>
        <authorList>
            <person name="Nyongesa S."/>
            <person name="Weber P."/>
            <person name="Bernet E."/>
            <person name="Pullido F."/>
            <person name="Nieckarz M."/>
            <person name="Delaby M."/>
            <person name="Nieves C."/>
            <person name="Viehboeck T."/>
            <person name="Krause N."/>
            <person name="Rivera-Millot A."/>
            <person name="Nakamura A."/>
            <person name="Vischer N."/>
            <person name="VanNieuwenhze M."/>
            <person name="Brun Y."/>
            <person name="Cava F."/>
            <person name="Bulgheresi S."/>
            <person name="Veyrier F."/>
        </authorList>
    </citation>
    <scope>NUCLEOTIDE SEQUENCE [LARGE SCALE GENOMIC DNA]</scope>
    <source>
        <strain evidence="2 3">CCUG 63373m</strain>
    </source>
</reference>
<proteinExistence type="predicted"/>
<dbReference type="InterPro" id="IPR029069">
    <property type="entry name" value="HotDog_dom_sf"/>
</dbReference>
<dbReference type="EMBL" id="CP091508">
    <property type="protein sequence ID" value="UOO81812.1"/>
    <property type="molecule type" value="Genomic_DNA"/>
</dbReference>
<organism evidence="2 3">
    <name type="scientific">Uruburuella testudinis</name>
    <dbReference type="NCBI Taxonomy" id="1282863"/>
    <lineage>
        <taxon>Bacteria</taxon>
        <taxon>Pseudomonadati</taxon>
        <taxon>Pseudomonadota</taxon>
        <taxon>Betaproteobacteria</taxon>
        <taxon>Neisseriales</taxon>
        <taxon>Neisseriaceae</taxon>
        <taxon>Uruburuella</taxon>
    </lineage>
</organism>
<dbReference type="Pfam" id="PF09500">
    <property type="entry name" value="YiiD_C"/>
    <property type="match status" value="1"/>
</dbReference>
<evidence type="ECO:0000313" key="2">
    <source>
        <dbReference type="EMBL" id="UOO81812.1"/>
    </source>
</evidence>
<dbReference type="RefSeq" id="WP_244785075.1">
    <property type="nucleotide sequence ID" value="NZ_CP091508.1"/>
</dbReference>
<keyword evidence="3" id="KW-1185">Reference proteome</keyword>
<evidence type="ECO:0000313" key="3">
    <source>
        <dbReference type="Proteomes" id="UP000829817"/>
    </source>
</evidence>
<evidence type="ECO:0000259" key="1">
    <source>
        <dbReference type="Pfam" id="PF09500"/>
    </source>
</evidence>
<gene>
    <name evidence="2" type="ORF">LVJ83_13030</name>
</gene>
<sequence>MTATELQTFLHHHIPATAALGVAVLESRPEKLVLQLPFAANRNHHNTVFGGSMVLAGTVCGWAAVFAQTGFDNANIVIQESHIRYLKPAKGALTAVCRIDETTRSTFGQALQRSKRARLALECGLWSEGVQVAVFGAKYVAFAADQPFGG</sequence>
<dbReference type="Gene3D" id="3.10.129.10">
    <property type="entry name" value="Hotdog Thioesterase"/>
    <property type="match status" value="1"/>
</dbReference>
<accession>A0ABY4DS05</accession>
<dbReference type="SUPFAM" id="SSF54637">
    <property type="entry name" value="Thioesterase/thiol ester dehydrase-isomerase"/>
    <property type="match status" value="1"/>
</dbReference>
<name>A0ABY4DS05_9NEIS</name>
<protein>
    <submittedName>
        <fullName evidence="2">Thioesterase domain-containing protein</fullName>
    </submittedName>
</protein>
<dbReference type="CDD" id="cd03443">
    <property type="entry name" value="PaaI_thioesterase"/>
    <property type="match status" value="1"/>
</dbReference>